<keyword evidence="1 6" id="KW-0456">Lyase</keyword>
<keyword evidence="2" id="KW-0119">Carbohydrate metabolism</keyword>
<feature type="domain" description="C-glycoside deglycosidase beta subunit" evidence="5">
    <location>
        <begin position="19"/>
        <end position="110"/>
    </location>
</feature>
<proteinExistence type="inferred from homology"/>
<dbReference type="SUPFAM" id="SSF51658">
    <property type="entry name" value="Xylose isomerase-like"/>
    <property type="match status" value="1"/>
</dbReference>
<dbReference type="RefSeq" id="WP_151424253.1">
    <property type="nucleotide sequence ID" value="NZ_WBJX01000004.1"/>
</dbReference>
<dbReference type="PANTHER" id="PTHR12110:SF53">
    <property type="entry name" value="BLR5974 PROTEIN"/>
    <property type="match status" value="1"/>
</dbReference>
<dbReference type="GO" id="GO:0016829">
    <property type="term" value="F:lyase activity"/>
    <property type="evidence" value="ECO:0007669"/>
    <property type="project" value="UniProtKB-KW"/>
</dbReference>
<dbReference type="PANTHER" id="PTHR12110">
    <property type="entry name" value="HYDROXYPYRUVATE ISOMERASE"/>
    <property type="match status" value="1"/>
</dbReference>
<keyword evidence="7" id="KW-1185">Reference proteome</keyword>
<evidence type="ECO:0000313" key="7">
    <source>
        <dbReference type="Proteomes" id="UP000490386"/>
    </source>
</evidence>
<accession>A0A7J5B0I1</accession>
<evidence type="ECO:0000259" key="5">
    <source>
        <dbReference type="Pfam" id="PF19906"/>
    </source>
</evidence>
<dbReference type="InterPro" id="IPR045959">
    <property type="entry name" value="CGDB"/>
</dbReference>
<dbReference type="AlphaFoldDB" id="A0A7J5B0I1"/>
<dbReference type="OrthoDB" id="3520171at2"/>
<dbReference type="Proteomes" id="UP000490386">
    <property type="component" value="Unassembled WGS sequence"/>
</dbReference>
<protein>
    <recommendedName>
        <fullName evidence="4">C-deglycosylation enzyme beta subunit</fullName>
    </recommendedName>
</protein>
<dbReference type="InterPro" id="IPR036237">
    <property type="entry name" value="Xyl_isomerase-like_sf"/>
</dbReference>
<evidence type="ECO:0000256" key="4">
    <source>
        <dbReference type="ARBA" id="ARBA00047208"/>
    </source>
</evidence>
<name>A0A7J5B0I1_9MICO</name>
<dbReference type="EMBL" id="WBJX01000004">
    <property type="protein sequence ID" value="KAB1637228.1"/>
    <property type="molecule type" value="Genomic_DNA"/>
</dbReference>
<evidence type="ECO:0000256" key="1">
    <source>
        <dbReference type="ARBA" id="ARBA00023239"/>
    </source>
</evidence>
<comment type="caution">
    <text evidence="6">The sequence shown here is derived from an EMBL/GenBank/DDBJ whole genome shotgun (WGS) entry which is preliminary data.</text>
</comment>
<dbReference type="Pfam" id="PF19906">
    <property type="entry name" value="CGDB"/>
    <property type="match status" value="1"/>
</dbReference>
<evidence type="ECO:0000256" key="2">
    <source>
        <dbReference type="ARBA" id="ARBA00023277"/>
    </source>
</evidence>
<evidence type="ECO:0000256" key="3">
    <source>
        <dbReference type="ARBA" id="ARBA00046336"/>
    </source>
</evidence>
<sequence>MATQDTLLSEQSLFPHPDGAALSLQLPWYRSVWLSSVTGLALEIDGTPIDASKLRLEHRGESYRLDEIAEQSEVLWFLQDRPRLVVELDEPIADGSEHSIHLVADLRLPYMQIKPGSETEPGLYVPNHVDVTRTLVASEAVEAATRPYFEASAADALGEFAEPRESDPFKLGLTLYSATAEFAAGWYDFDSLLARVAELGIGPGIEIVASQMVPTYPAVSDEFVTRWRSAFDKYGFDASSFGANLDMGRNRSRDMSLDEEFEFTETLLQSARKLDFPLVRIQSAKPELLRRILPIAERLDLKLGYEIHAPLGPNAEPIVKVREVFEEFDSPLLGFVADFSSTMHSMAPTLLRSVKKRGLDDAAVEKLQEIWRTDVPMRERQQAFIAYLEGRGINPGILGSLAHLSFNMQGRVDVREWSDIMPQILHVHAKFYDIDENGDEPAIDYRAITEEFVRGGFSGYMSSEWEGHAFADLGEVDPLVLVQRQHALIRRSMREVQALA</sequence>
<comment type="similarity">
    <text evidence="3">Belongs to the C-glycoside deglycosidase beta subunit family.</text>
</comment>
<dbReference type="Gene3D" id="3.20.20.150">
    <property type="entry name" value="Divalent-metal-dependent TIM barrel enzymes"/>
    <property type="match status" value="1"/>
</dbReference>
<reference evidence="6 7" key="1">
    <citation type="submission" date="2019-09" db="EMBL/GenBank/DDBJ databases">
        <title>Phylogeny of genus Pseudoclavibacter and closely related genus.</title>
        <authorList>
            <person name="Li Y."/>
        </authorList>
    </citation>
    <scope>NUCLEOTIDE SEQUENCE [LARGE SCALE GENOMIC DNA]</scope>
    <source>
        <strain evidence="6 7">THG-MD12</strain>
    </source>
</reference>
<evidence type="ECO:0000313" key="6">
    <source>
        <dbReference type="EMBL" id="KAB1637228.1"/>
    </source>
</evidence>
<keyword evidence="6" id="KW-0670">Pyruvate</keyword>
<organism evidence="6 7">
    <name type="scientific">Pseudoclavibacter terrae</name>
    <dbReference type="NCBI Taxonomy" id="1530195"/>
    <lineage>
        <taxon>Bacteria</taxon>
        <taxon>Bacillati</taxon>
        <taxon>Actinomycetota</taxon>
        <taxon>Actinomycetes</taxon>
        <taxon>Micrococcales</taxon>
        <taxon>Microbacteriaceae</taxon>
        <taxon>Pseudoclavibacter</taxon>
    </lineage>
</organism>
<gene>
    <name evidence="6" type="ORF">F8O03_13180</name>
</gene>
<dbReference type="InterPro" id="IPR050312">
    <property type="entry name" value="IolE/XylAMocC-like"/>
</dbReference>